<dbReference type="EMBL" id="SSOB01000049">
    <property type="protein sequence ID" value="THF73798.1"/>
    <property type="molecule type" value="Genomic_DNA"/>
</dbReference>
<dbReference type="RefSeq" id="WP_136373098.1">
    <property type="nucleotide sequence ID" value="NZ_SSOB01000049.1"/>
</dbReference>
<sequence length="304" mass="33944">MGKRRWTGLGLAAAAWLTLSGCENDSNGAHRVSSDVYSAQMEGAAETEALAEQLRQENARLRETLAKQEAAVEAQPEKENWRKSAPEIAAFSDSAHEWTSIAVLADGSETVLDDPRLMEYASHLFAIQGTADYTNGAHSDIDPFALRLTEKNGQVYVLNIVNRESVEFPEYAPGLWYRVSPEVANLGKGWMKRPDYVPEESLASRLLNSGVMRVAFGDGTYYFAQSYRVRRLAVEFLQADKKLVKEAGDTNAEPSLEATFYLYGKEIEMKAYPQSIELRDGEERFEYEVGEETVRQMLAFLSAG</sequence>
<reference evidence="2 3" key="1">
    <citation type="submission" date="2019-04" db="EMBL/GenBank/DDBJ databases">
        <title>Cohnella sp. nov. isolated from preserved vegetables.</title>
        <authorList>
            <person name="Lin S.-Y."/>
            <person name="Hung M.-H."/>
            <person name="Young C.-C."/>
        </authorList>
    </citation>
    <scope>NUCLEOTIDE SEQUENCE [LARGE SCALE GENOMIC DNA]</scope>
    <source>
        <strain evidence="2 3">CC-MHH1044</strain>
    </source>
</reference>
<evidence type="ECO:0008006" key="4">
    <source>
        <dbReference type="Google" id="ProtNLM"/>
    </source>
</evidence>
<comment type="caution">
    <text evidence="2">The sequence shown here is derived from an EMBL/GenBank/DDBJ whole genome shotgun (WGS) entry which is preliminary data.</text>
</comment>
<name>A0A4S4BH20_9BACL</name>
<accession>A0A4S4BH20</accession>
<dbReference type="OrthoDB" id="9771372at2"/>
<feature type="coiled-coil region" evidence="1">
    <location>
        <begin position="44"/>
        <end position="71"/>
    </location>
</feature>
<organism evidence="2 3">
    <name type="scientific">Cohnella fermenti</name>
    <dbReference type="NCBI Taxonomy" id="2565925"/>
    <lineage>
        <taxon>Bacteria</taxon>
        <taxon>Bacillati</taxon>
        <taxon>Bacillota</taxon>
        <taxon>Bacilli</taxon>
        <taxon>Bacillales</taxon>
        <taxon>Paenibacillaceae</taxon>
        <taxon>Cohnella</taxon>
    </lineage>
</organism>
<dbReference type="Proteomes" id="UP000310636">
    <property type="component" value="Unassembled WGS sequence"/>
</dbReference>
<keyword evidence="3" id="KW-1185">Reference proteome</keyword>
<dbReference type="PROSITE" id="PS51257">
    <property type="entry name" value="PROKAR_LIPOPROTEIN"/>
    <property type="match status" value="1"/>
</dbReference>
<keyword evidence="1" id="KW-0175">Coiled coil</keyword>
<proteinExistence type="predicted"/>
<dbReference type="AlphaFoldDB" id="A0A4S4BH20"/>
<evidence type="ECO:0000313" key="3">
    <source>
        <dbReference type="Proteomes" id="UP000310636"/>
    </source>
</evidence>
<protein>
    <recommendedName>
        <fullName evidence="4">Lipoprotein</fullName>
    </recommendedName>
</protein>
<evidence type="ECO:0000313" key="2">
    <source>
        <dbReference type="EMBL" id="THF73798.1"/>
    </source>
</evidence>
<gene>
    <name evidence="2" type="ORF">E6C55_27800</name>
</gene>
<evidence type="ECO:0000256" key="1">
    <source>
        <dbReference type="SAM" id="Coils"/>
    </source>
</evidence>